<accession>A0ABT9TKY0</accession>
<gene>
    <name evidence="2" type="ORF">J2T10_001955</name>
</gene>
<evidence type="ECO:0000256" key="1">
    <source>
        <dbReference type="SAM" id="MobiDB-lite"/>
    </source>
</evidence>
<name>A0ABT9TKY0_PAENI</name>
<evidence type="ECO:0000313" key="3">
    <source>
        <dbReference type="Proteomes" id="UP001244563"/>
    </source>
</evidence>
<dbReference type="Proteomes" id="UP001244563">
    <property type="component" value="Unassembled WGS sequence"/>
</dbReference>
<comment type="caution">
    <text evidence="2">The sequence shown here is derived from an EMBL/GenBank/DDBJ whole genome shotgun (WGS) entry which is preliminary data.</text>
</comment>
<feature type="compositionally biased region" description="Polar residues" evidence="1">
    <location>
        <begin position="83"/>
        <end position="93"/>
    </location>
</feature>
<feature type="region of interest" description="Disordered" evidence="1">
    <location>
        <begin position="72"/>
        <end position="93"/>
    </location>
</feature>
<protein>
    <submittedName>
        <fullName evidence="2">Protoheme ferro-lyase</fullName>
    </submittedName>
</protein>
<evidence type="ECO:0000313" key="2">
    <source>
        <dbReference type="EMBL" id="MDQ0102309.1"/>
    </source>
</evidence>
<sequence length="93" mass="10703">MPEIMTTTGYEKRIREYAEAHGHEIGRSKAQRLASRLCKRQARMTDLDLERILTHSDPTPKQAIRNIEAAEQRKAATMPGDRLQQNPYQGELQ</sequence>
<organism evidence="2 3">
    <name type="scientific">Paenarthrobacter nicotinovorans</name>
    <name type="common">Arthrobacter nicotinovorans</name>
    <dbReference type="NCBI Taxonomy" id="29320"/>
    <lineage>
        <taxon>Bacteria</taxon>
        <taxon>Bacillati</taxon>
        <taxon>Actinomycetota</taxon>
        <taxon>Actinomycetes</taxon>
        <taxon>Micrococcales</taxon>
        <taxon>Micrococcaceae</taxon>
        <taxon>Paenarthrobacter</taxon>
    </lineage>
</organism>
<dbReference type="EMBL" id="JAUSSW010000004">
    <property type="protein sequence ID" value="MDQ0102309.1"/>
    <property type="molecule type" value="Genomic_DNA"/>
</dbReference>
<reference evidence="2 3" key="1">
    <citation type="submission" date="2023-07" db="EMBL/GenBank/DDBJ databases">
        <title>Sorghum-associated microbial communities from plants grown in Nebraska, USA.</title>
        <authorList>
            <person name="Schachtman D."/>
        </authorList>
    </citation>
    <scope>NUCLEOTIDE SEQUENCE [LARGE SCALE GENOMIC DNA]</scope>
    <source>
        <strain evidence="2 3">CC523</strain>
    </source>
</reference>
<keyword evidence="3" id="KW-1185">Reference proteome</keyword>
<proteinExistence type="predicted"/>